<feature type="domain" description="N-acetyltransferase" evidence="4">
    <location>
        <begin position="350"/>
        <end position="517"/>
    </location>
</feature>
<dbReference type="SUPFAM" id="SSF55729">
    <property type="entry name" value="Acyl-CoA N-acyltransferases (Nat)"/>
    <property type="match status" value="1"/>
</dbReference>
<dbReference type="Pfam" id="PF00583">
    <property type="entry name" value="Acetyltransf_1"/>
    <property type="match status" value="1"/>
</dbReference>
<organism evidence="5 6">
    <name type="scientific">Catenisphaera adipataccumulans</name>
    <dbReference type="NCBI Taxonomy" id="700500"/>
    <lineage>
        <taxon>Bacteria</taxon>
        <taxon>Bacillati</taxon>
        <taxon>Bacillota</taxon>
        <taxon>Erysipelotrichia</taxon>
        <taxon>Erysipelotrichales</taxon>
        <taxon>Erysipelotrichaceae</taxon>
        <taxon>Catenisphaera</taxon>
    </lineage>
</organism>
<name>A0A7W8CVE7_9FIRM</name>
<dbReference type="InterPro" id="IPR015421">
    <property type="entry name" value="PyrdxlP-dep_Trfase_major"/>
</dbReference>
<protein>
    <submittedName>
        <fullName evidence="5">Threonine aldolase</fullName>
    </submittedName>
</protein>
<dbReference type="GO" id="GO:0006520">
    <property type="term" value="P:amino acid metabolic process"/>
    <property type="evidence" value="ECO:0007669"/>
    <property type="project" value="InterPro"/>
</dbReference>
<comment type="cofactor">
    <cofactor evidence="1">
        <name>pyridoxal 5'-phosphate</name>
        <dbReference type="ChEBI" id="CHEBI:597326"/>
    </cofactor>
</comment>
<gene>
    <name evidence="5" type="ORF">HNQ47_000340</name>
</gene>
<dbReference type="InterPro" id="IPR001597">
    <property type="entry name" value="ArAA_b-elim_lyase/Thr_aldolase"/>
</dbReference>
<dbReference type="Proteomes" id="UP000539953">
    <property type="component" value="Unassembled WGS sequence"/>
</dbReference>
<dbReference type="Gene3D" id="3.40.630.30">
    <property type="match status" value="1"/>
</dbReference>
<accession>A0A7W8CVE7</accession>
<dbReference type="GO" id="GO:0016747">
    <property type="term" value="F:acyltransferase activity, transferring groups other than amino-acyl groups"/>
    <property type="evidence" value="ECO:0007669"/>
    <property type="project" value="InterPro"/>
</dbReference>
<dbReference type="InterPro" id="IPR000182">
    <property type="entry name" value="GNAT_dom"/>
</dbReference>
<evidence type="ECO:0000256" key="1">
    <source>
        <dbReference type="ARBA" id="ARBA00001933"/>
    </source>
</evidence>
<dbReference type="InterPro" id="IPR015424">
    <property type="entry name" value="PyrdxlP-dep_Trfase"/>
</dbReference>
<evidence type="ECO:0000313" key="5">
    <source>
        <dbReference type="EMBL" id="MBB5182337.1"/>
    </source>
</evidence>
<keyword evidence="6" id="KW-1185">Reference proteome</keyword>
<dbReference type="SUPFAM" id="SSF53383">
    <property type="entry name" value="PLP-dependent transferases"/>
    <property type="match status" value="1"/>
</dbReference>
<dbReference type="InterPro" id="IPR015422">
    <property type="entry name" value="PyrdxlP-dep_Trfase_small"/>
</dbReference>
<evidence type="ECO:0000256" key="2">
    <source>
        <dbReference type="ARBA" id="ARBA00006966"/>
    </source>
</evidence>
<keyword evidence="3" id="KW-0663">Pyridoxal phosphate</keyword>
<evidence type="ECO:0000313" key="6">
    <source>
        <dbReference type="Proteomes" id="UP000539953"/>
    </source>
</evidence>
<dbReference type="Gene3D" id="3.40.640.10">
    <property type="entry name" value="Type I PLP-dependent aspartate aminotransferase-like (Major domain)"/>
    <property type="match status" value="1"/>
</dbReference>
<dbReference type="Gene3D" id="3.90.1150.10">
    <property type="entry name" value="Aspartate Aminotransferase, domain 1"/>
    <property type="match status" value="1"/>
</dbReference>
<comment type="similarity">
    <text evidence="2">Belongs to the threonine aldolase family.</text>
</comment>
<comment type="caution">
    <text evidence="5">The sequence shown here is derived from an EMBL/GenBank/DDBJ whole genome shotgun (WGS) entry which is preliminary data.</text>
</comment>
<dbReference type="EMBL" id="JACHHK010000001">
    <property type="protein sequence ID" value="MBB5182337.1"/>
    <property type="molecule type" value="Genomic_DNA"/>
</dbReference>
<evidence type="ECO:0000259" key="4">
    <source>
        <dbReference type="PROSITE" id="PS51186"/>
    </source>
</evidence>
<dbReference type="RefSeq" id="WP_183326912.1">
    <property type="nucleotide sequence ID" value="NZ_JACHHK010000001.1"/>
</dbReference>
<dbReference type="PANTHER" id="PTHR48097:SF5">
    <property type="entry name" value="LOW SPECIFICITY L-THREONINE ALDOLASE"/>
    <property type="match status" value="1"/>
</dbReference>
<reference evidence="5 6" key="1">
    <citation type="submission" date="2020-08" db="EMBL/GenBank/DDBJ databases">
        <title>Genomic Encyclopedia of Type Strains, Phase IV (KMG-IV): sequencing the most valuable type-strain genomes for metagenomic binning, comparative biology and taxonomic classification.</title>
        <authorList>
            <person name="Goeker M."/>
        </authorList>
    </citation>
    <scope>NUCLEOTIDE SEQUENCE [LARGE SCALE GENOMIC DNA]</scope>
    <source>
        <strain evidence="5 6">DSM 25799</strain>
    </source>
</reference>
<proteinExistence type="inferred from homology"/>
<evidence type="ECO:0000256" key="3">
    <source>
        <dbReference type="ARBA" id="ARBA00022898"/>
    </source>
</evidence>
<dbReference type="GO" id="GO:0016829">
    <property type="term" value="F:lyase activity"/>
    <property type="evidence" value="ECO:0007669"/>
    <property type="project" value="InterPro"/>
</dbReference>
<dbReference type="Pfam" id="PF01212">
    <property type="entry name" value="Beta_elim_lyase"/>
    <property type="match status" value="1"/>
</dbReference>
<sequence>MYSFACDYLEGCHEDVLKALCETNMEQAPGYGADRFTKQAADAIRSACQDEQASVYFVNGGTQTNQLVIDTMLAPYEGVIAAQTGHINVHEAGAIECTGHKVLALPETNGKLSASDVDAYVQRFYQDDNHEHMVFPGMVYISHPTEYGTLYSADELRQLAKVCHAHHLKLFLDGARLGYGLAADDTDVTLPLIDELCDVFYIGGTKVGALNGEAIVFPGGKEPTHFLTQIKQHGALFAKGRLVGVQFLALFTDDLYLRISRHAIEAAKQIRQIFEAAGCQFYIDSPTNQQFIILENNVMKELSRWVEFGYWEDYDEDHTVVRFASSWATTQEGIEELRQAVSRCLKQTSMKLVQGEEKDLSAAMDMINAAKRYLHDCGVDQWQTGYPDEACILEDLRSKKGYFAQVGDQKIGYLCIDFNGEPAYEHLNGSWHTDLPYVVVHRMAFSDQTRGHGFSHKVFQLIEELSASKGIYSFRVDTDADNQKMKHILSQNGFQYCGTIWFDHSEKIAFDKKIGSETNENM</sequence>
<dbReference type="AlphaFoldDB" id="A0A7W8CVE7"/>
<dbReference type="PROSITE" id="PS51186">
    <property type="entry name" value="GNAT"/>
    <property type="match status" value="1"/>
</dbReference>
<dbReference type="PANTHER" id="PTHR48097">
    <property type="entry name" value="L-THREONINE ALDOLASE-RELATED"/>
    <property type="match status" value="1"/>
</dbReference>
<dbReference type="InterPro" id="IPR016181">
    <property type="entry name" value="Acyl_CoA_acyltransferase"/>
</dbReference>